<dbReference type="Proteomes" id="UP000569018">
    <property type="component" value="Unassembled WGS sequence"/>
</dbReference>
<evidence type="ECO:0000313" key="2">
    <source>
        <dbReference type="EMBL" id="GFP40608.1"/>
    </source>
</evidence>
<dbReference type="AlphaFoldDB" id="A0A6V8Q798"/>
<reference evidence="2 3" key="1">
    <citation type="journal article" date="2020" name="Front. Microbiol.">
        <title>Single-cell genomics of novel Actinobacteria with the Wood-Ljungdahl pathway discovered in a serpentinizing system.</title>
        <authorList>
            <person name="Merino N."/>
            <person name="Kawai M."/>
            <person name="Boyd E.S."/>
            <person name="Colman D.R."/>
            <person name="McGlynn S.E."/>
            <person name="Nealson K.H."/>
            <person name="Kurokawa K."/>
            <person name="Hongoh Y."/>
        </authorList>
    </citation>
    <scope>NUCLEOTIDE SEQUENCE [LARGE SCALE GENOMIC DNA]</scope>
    <source>
        <strain evidence="2 3">S47</strain>
    </source>
</reference>
<accession>A0A6V8Q798</accession>
<feature type="non-terminal residue" evidence="2">
    <location>
        <position position="62"/>
    </location>
</feature>
<dbReference type="EMBL" id="BLSD01000341">
    <property type="protein sequence ID" value="GFP40608.1"/>
    <property type="molecule type" value="Genomic_DNA"/>
</dbReference>
<dbReference type="Gene3D" id="1.10.150.110">
    <property type="entry name" value="DNA polymerase beta, N-terminal domain-like"/>
    <property type="match status" value="1"/>
</dbReference>
<feature type="domain" description="Crossover junction endonuclease MUS81-like HHH" evidence="1">
    <location>
        <begin position="10"/>
        <end position="57"/>
    </location>
</feature>
<evidence type="ECO:0000259" key="1">
    <source>
        <dbReference type="Pfam" id="PF14716"/>
    </source>
</evidence>
<evidence type="ECO:0000313" key="3">
    <source>
        <dbReference type="Proteomes" id="UP000569018"/>
    </source>
</evidence>
<dbReference type="SUPFAM" id="SSF47802">
    <property type="entry name" value="DNA polymerase beta, N-terminal domain-like"/>
    <property type="match status" value="1"/>
</dbReference>
<protein>
    <recommendedName>
        <fullName evidence="1">Crossover junction endonuclease MUS81-like HHH domain-containing protein</fullName>
    </recommendedName>
</protein>
<gene>
    <name evidence="2" type="ORF">HKBW3S47_02305</name>
</gene>
<name>A0A6V8Q798_9ACTN</name>
<dbReference type="InterPro" id="IPR027421">
    <property type="entry name" value="DNA_pol_lamdba_lyase_dom_sf"/>
</dbReference>
<dbReference type="Pfam" id="PF14716">
    <property type="entry name" value="HHH_8"/>
    <property type="match status" value="1"/>
</dbReference>
<dbReference type="InterPro" id="IPR010996">
    <property type="entry name" value="HHH_MUS81"/>
</dbReference>
<proteinExistence type="predicted"/>
<comment type="caution">
    <text evidence="2">The sequence shown here is derived from an EMBL/GenBank/DDBJ whole genome shotgun (WGS) entry which is preliminary data.</text>
</comment>
<organism evidence="2 3">
    <name type="scientific">Candidatus Hakubella thermalkaliphila</name>
    <dbReference type="NCBI Taxonomy" id="2754717"/>
    <lineage>
        <taxon>Bacteria</taxon>
        <taxon>Bacillati</taxon>
        <taxon>Actinomycetota</taxon>
        <taxon>Actinomycetota incertae sedis</taxon>
        <taxon>Candidatus Hakubellales</taxon>
        <taxon>Candidatus Hakubellaceae</taxon>
        <taxon>Candidatus Hakubella</taxon>
    </lineage>
</organism>
<sequence length="62" mass="7006">MPMATGITVTNQDIAKILREIAELLEIKGETYFKTLAYTRAADTVDKLDFDLSEVKGEEELR</sequence>